<evidence type="ECO:0000313" key="1">
    <source>
        <dbReference type="EMBL" id="EAY31070.1"/>
    </source>
</evidence>
<accession>A1ZEW8</accession>
<reference evidence="1 2" key="1">
    <citation type="submission" date="2007-01" db="EMBL/GenBank/DDBJ databases">
        <authorList>
            <person name="Haygood M."/>
            <person name="Podell S."/>
            <person name="Anderson C."/>
            <person name="Hopkinson B."/>
            <person name="Roe K."/>
            <person name="Barbeau K."/>
            <person name="Gaasterland T."/>
            <person name="Ferriera S."/>
            <person name="Johnson J."/>
            <person name="Kravitz S."/>
            <person name="Beeson K."/>
            <person name="Sutton G."/>
            <person name="Rogers Y.-H."/>
            <person name="Friedman R."/>
            <person name="Frazier M."/>
            <person name="Venter J.C."/>
        </authorList>
    </citation>
    <scope>NUCLEOTIDE SEQUENCE [LARGE SCALE GENOMIC DNA]</scope>
    <source>
        <strain evidence="1 2">ATCC 23134</strain>
    </source>
</reference>
<comment type="caution">
    <text evidence="1">The sequence shown here is derived from an EMBL/GenBank/DDBJ whole genome shotgun (WGS) entry which is preliminary data.</text>
</comment>
<name>A1ZEW8_MICM2</name>
<dbReference type="EMBL" id="AAWS01000004">
    <property type="protein sequence ID" value="EAY31070.1"/>
    <property type="molecule type" value="Genomic_DNA"/>
</dbReference>
<keyword evidence="2" id="KW-1185">Reference proteome</keyword>
<protein>
    <submittedName>
        <fullName evidence="1">Uncharacterized protein</fullName>
    </submittedName>
</protein>
<sequence>MCTWGFFIYADIRNIYIGKKSKLLKNRPHHLTPTPFAL</sequence>
<dbReference type="Proteomes" id="UP000004095">
    <property type="component" value="Unassembled WGS sequence"/>
</dbReference>
<gene>
    <name evidence="1" type="ORF">M23134_07478</name>
</gene>
<dbReference type="AlphaFoldDB" id="A1ZEW8"/>
<proteinExistence type="predicted"/>
<evidence type="ECO:0000313" key="2">
    <source>
        <dbReference type="Proteomes" id="UP000004095"/>
    </source>
</evidence>
<organism evidence="1 2">
    <name type="scientific">Microscilla marina ATCC 23134</name>
    <dbReference type="NCBI Taxonomy" id="313606"/>
    <lineage>
        <taxon>Bacteria</taxon>
        <taxon>Pseudomonadati</taxon>
        <taxon>Bacteroidota</taxon>
        <taxon>Cytophagia</taxon>
        <taxon>Cytophagales</taxon>
        <taxon>Microscillaceae</taxon>
        <taxon>Microscilla</taxon>
    </lineage>
</organism>